<comment type="function">
    <text evidence="5">One of two assembly initiator proteins, it binds directly to the 5'-end of the 23S rRNA, where it nucleates assembly of the 50S subunit.</text>
</comment>
<dbReference type="Proteomes" id="UP000678513">
    <property type="component" value="Chromosome"/>
</dbReference>
<evidence type="ECO:0000256" key="2">
    <source>
        <dbReference type="ARBA" id="ARBA00022980"/>
    </source>
</evidence>
<dbReference type="InterPro" id="IPR003256">
    <property type="entry name" value="Ribosomal_uL24"/>
</dbReference>
<dbReference type="SUPFAM" id="SSF50104">
    <property type="entry name" value="Translation proteins SH3-like domain"/>
    <property type="match status" value="1"/>
</dbReference>
<keyword evidence="5" id="KW-0694">RNA-binding</keyword>
<evidence type="ECO:0000256" key="3">
    <source>
        <dbReference type="ARBA" id="ARBA00023274"/>
    </source>
</evidence>
<accession>A0ABX7Y740</accession>
<dbReference type="InterPro" id="IPR005824">
    <property type="entry name" value="KOW"/>
</dbReference>
<dbReference type="Gene3D" id="2.30.30.30">
    <property type="match status" value="1"/>
</dbReference>
<keyword evidence="10" id="KW-1185">Reference proteome</keyword>
<dbReference type="NCBIfam" id="TIGR01079">
    <property type="entry name" value="rplX_bact"/>
    <property type="match status" value="1"/>
</dbReference>
<comment type="subunit">
    <text evidence="5">Part of the 50S ribosomal subunit.</text>
</comment>
<dbReference type="EMBL" id="CP072384">
    <property type="protein sequence ID" value="QUC09007.1"/>
    <property type="molecule type" value="Genomic_DNA"/>
</dbReference>
<sequence>MNSLHVKKGDRVKVIAGKDKGKTGEIIAVDPRAQRVTVEGVNVVKRHKRESQGANGRRIEGGIISSEAPIHVSNVQLVTKVKDENGKDKEVVTRVGYERVDVTKRRSDGSTYQAQRSVRIASKTGKEI</sequence>
<protein>
    <recommendedName>
        <fullName evidence="4 5">Large ribosomal subunit protein uL24</fullName>
    </recommendedName>
</protein>
<evidence type="ECO:0000313" key="9">
    <source>
        <dbReference type="EMBL" id="QUC09007.1"/>
    </source>
</evidence>
<dbReference type="RefSeq" id="WP_212325866.1">
    <property type="nucleotide sequence ID" value="NZ_AP024463.1"/>
</dbReference>
<evidence type="ECO:0000313" key="10">
    <source>
        <dbReference type="Proteomes" id="UP000678513"/>
    </source>
</evidence>
<keyword evidence="2 5" id="KW-0689">Ribosomal protein</keyword>
<feature type="region of interest" description="Disordered" evidence="7">
    <location>
        <begin position="106"/>
        <end position="128"/>
    </location>
</feature>
<keyword evidence="3 5" id="KW-0687">Ribonucleoprotein</keyword>
<dbReference type="PROSITE" id="PS01108">
    <property type="entry name" value="RIBOSOMAL_L24"/>
    <property type="match status" value="1"/>
</dbReference>
<proteinExistence type="inferred from homology"/>
<dbReference type="Pfam" id="PF17136">
    <property type="entry name" value="ribosomal_L24"/>
    <property type="match status" value="1"/>
</dbReference>
<reference evidence="9 10" key="1">
    <citation type="submission" date="2021-03" db="EMBL/GenBank/DDBJ databases">
        <title>Human Oral Microbial Genomes.</title>
        <authorList>
            <person name="Johnston C.D."/>
            <person name="Chen T."/>
            <person name="Dewhirst F.E."/>
        </authorList>
    </citation>
    <scope>NUCLEOTIDE SEQUENCE [LARGE SCALE GENOMIC DNA]</scope>
    <source>
        <strain evidence="9 10">DSMZ 100122</strain>
    </source>
</reference>
<dbReference type="GO" id="GO:0005840">
    <property type="term" value="C:ribosome"/>
    <property type="evidence" value="ECO:0007669"/>
    <property type="project" value="UniProtKB-KW"/>
</dbReference>
<gene>
    <name evidence="5 9" type="primary">rplX</name>
    <name evidence="9" type="ORF">J5A65_04580</name>
</gene>
<dbReference type="Pfam" id="PF00467">
    <property type="entry name" value="KOW"/>
    <property type="match status" value="1"/>
</dbReference>
<keyword evidence="5" id="KW-0699">rRNA-binding</keyword>
<evidence type="ECO:0000256" key="6">
    <source>
        <dbReference type="RuleBase" id="RU003477"/>
    </source>
</evidence>
<evidence type="ECO:0000256" key="4">
    <source>
        <dbReference type="ARBA" id="ARBA00035206"/>
    </source>
</evidence>
<evidence type="ECO:0000256" key="1">
    <source>
        <dbReference type="ARBA" id="ARBA00010618"/>
    </source>
</evidence>
<evidence type="ECO:0000259" key="8">
    <source>
        <dbReference type="SMART" id="SM00739"/>
    </source>
</evidence>
<dbReference type="CDD" id="cd06089">
    <property type="entry name" value="KOW_RPL26"/>
    <property type="match status" value="1"/>
</dbReference>
<name>A0ABX7Y740_9ACTN</name>
<dbReference type="InterPro" id="IPR008991">
    <property type="entry name" value="Translation_prot_SH3-like_sf"/>
</dbReference>
<feature type="domain" description="KOW" evidence="8">
    <location>
        <begin position="5"/>
        <end position="32"/>
    </location>
</feature>
<comment type="similarity">
    <text evidence="1 5 6">Belongs to the universal ribosomal protein uL24 family.</text>
</comment>
<evidence type="ECO:0000256" key="5">
    <source>
        <dbReference type="HAMAP-Rule" id="MF_01326"/>
    </source>
</evidence>
<dbReference type="InterPro" id="IPR014722">
    <property type="entry name" value="Rib_uL2_dom2"/>
</dbReference>
<dbReference type="InterPro" id="IPR005825">
    <property type="entry name" value="Ribosomal_uL24_CS"/>
</dbReference>
<dbReference type="InterPro" id="IPR057264">
    <property type="entry name" value="Ribosomal_uL24_C"/>
</dbReference>
<dbReference type="PANTHER" id="PTHR12903">
    <property type="entry name" value="MITOCHONDRIAL RIBOSOMAL PROTEIN L24"/>
    <property type="match status" value="1"/>
</dbReference>
<dbReference type="SMART" id="SM00739">
    <property type="entry name" value="KOW"/>
    <property type="match status" value="1"/>
</dbReference>
<dbReference type="HAMAP" id="MF_01326_B">
    <property type="entry name" value="Ribosomal_uL24_B"/>
    <property type="match status" value="1"/>
</dbReference>
<evidence type="ECO:0000256" key="7">
    <source>
        <dbReference type="SAM" id="MobiDB-lite"/>
    </source>
</evidence>
<comment type="function">
    <text evidence="5">One of the proteins that surrounds the polypeptide exit tunnel on the outside of the subunit.</text>
</comment>
<organism evidence="9 10">
    <name type="scientific">Arachnia rubra</name>
    <dbReference type="NCBI Taxonomy" id="1547448"/>
    <lineage>
        <taxon>Bacteria</taxon>
        <taxon>Bacillati</taxon>
        <taxon>Actinomycetota</taxon>
        <taxon>Actinomycetes</taxon>
        <taxon>Propionibacteriales</taxon>
        <taxon>Propionibacteriaceae</taxon>
        <taxon>Arachnia</taxon>
    </lineage>
</organism>
<dbReference type="InterPro" id="IPR041988">
    <property type="entry name" value="Ribosomal_uL24_KOW"/>
</dbReference>